<sequence length="195" mass="22330">MLKLQTLTKIYLNEQLEAMQNAKRENRLRVANLVLENPALMPFLIEQVFEIENKLSIKAAWTLELVCEQQLNLLVPYLATFVTKINTLKHDSAVRPASKICNFLAIAYKAKKNPLITKNLTSEHINRIIETGFDWMLSNHKVATKAYTMNALFLLGKNTDWAHQELKLILEQNIPKESAAYKARGKITLALINKK</sequence>
<organism evidence="1 2">
    <name type="scientific">Lutibacter agarilyticus</name>
    <dbReference type="NCBI Taxonomy" id="1109740"/>
    <lineage>
        <taxon>Bacteria</taxon>
        <taxon>Pseudomonadati</taxon>
        <taxon>Bacteroidota</taxon>
        <taxon>Flavobacteriia</taxon>
        <taxon>Flavobacteriales</taxon>
        <taxon>Flavobacteriaceae</taxon>
        <taxon>Lutibacter</taxon>
    </lineage>
</organism>
<name>A0A238YW24_9FLAO</name>
<evidence type="ECO:0000313" key="1">
    <source>
        <dbReference type="EMBL" id="SNR75345.1"/>
    </source>
</evidence>
<dbReference type="AlphaFoldDB" id="A0A238YW24"/>
<protein>
    <recommendedName>
        <fullName evidence="3">Adenylosuccinate lyase</fullName>
    </recommendedName>
</protein>
<reference evidence="1 2" key="1">
    <citation type="submission" date="2017-06" db="EMBL/GenBank/DDBJ databases">
        <authorList>
            <person name="Kim H.J."/>
            <person name="Triplett B.A."/>
        </authorList>
    </citation>
    <scope>NUCLEOTIDE SEQUENCE [LARGE SCALE GENOMIC DNA]</scope>
    <source>
        <strain evidence="1 2">DSM 29150</strain>
    </source>
</reference>
<gene>
    <name evidence="1" type="ORF">SAMN06265371_11153</name>
</gene>
<evidence type="ECO:0008006" key="3">
    <source>
        <dbReference type="Google" id="ProtNLM"/>
    </source>
</evidence>
<dbReference type="EMBL" id="FZNT01000011">
    <property type="protein sequence ID" value="SNR75345.1"/>
    <property type="molecule type" value="Genomic_DNA"/>
</dbReference>
<evidence type="ECO:0000313" key="2">
    <source>
        <dbReference type="Proteomes" id="UP000198384"/>
    </source>
</evidence>
<keyword evidence="2" id="KW-1185">Reference proteome</keyword>
<proteinExistence type="predicted"/>
<accession>A0A238YW24</accession>
<dbReference type="Proteomes" id="UP000198384">
    <property type="component" value="Unassembled WGS sequence"/>
</dbReference>